<reference evidence="3 4" key="1">
    <citation type="journal article" date="2014" name="PLoS Genet.">
        <title>Phylogenetically driven sequencing of extremely halophilic archaea reveals strategies for static and dynamic osmo-response.</title>
        <authorList>
            <person name="Becker E.A."/>
            <person name="Seitzer P.M."/>
            <person name="Tritt A."/>
            <person name="Larsen D."/>
            <person name="Krusor M."/>
            <person name="Yao A.I."/>
            <person name="Wu D."/>
            <person name="Madern D."/>
            <person name="Eisen J.A."/>
            <person name="Darling A.E."/>
            <person name="Facciotti M.T."/>
        </authorList>
    </citation>
    <scope>NUCLEOTIDE SEQUENCE [LARGE SCALE GENOMIC DNA]</scope>
    <source>
        <strain evidence="3 4">DSM 3751</strain>
    </source>
</reference>
<feature type="domain" description="Glycosyltransferase subfamily 4-like N-terminal" evidence="2">
    <location>
        <begin position="76"/>
        <end position="222"/>
    </location>
</feature>
<dbReference type="SUPFAM" id="SSF53756">
    <property type="entry name" value="UDP-Glycosyltransferase/glycogen phosphorylase"/>
    <property type="match status" value="1"/>
</dbReference>
<comment type="caution">
    <text evidence="3">The sequence shown here is derived from an EMBL/GenBank/DDBJ whole genome shotgun (WGS) entry which is preliminary data.</text>
</comment>
<evidence type="ECO:0000313" key="4">
    <source>
        <dbReference type="Proteomes" id="UP000011618"/>
    </source>
</evidence>
<accession>L9YQ17</accession>
<gene>
    <name evidence="3" type="ORF">C487_12196</name>
</gene>
<dbReference type="Pfam" id="PF13439">
    <property type="entry name" value="Glyco_transf_4"/>
    <property type="match status" value="1"/>
</dbReference>
<dbReference type="eggNOG" id="arCOG01403">
    <property type="taxonomic scope" value="Archaea"/>
</dbReference>
<dbReference type="Proteomes" id="UP000011618">
    <property type="component" value="Unassembled WGS sequence"/>
</dbReference>
<keyword evidence="3" id="KW-0808">Transferase</keyword>
<dbReference type="EMBL" id="AOII01000072">
    <property type="protein sequence ID" value="ELY76224.1"/>
    <property type="molecule type" value="Genomic_DNA"/>
</dbReference>
<evidence type="ECO:0000259" key="1">
    <source>
        <dbReference type="Pfam" id="PF00534"/>
    </source>
</evidence>
<dbReference type="Gene3D" id="3.40.50.2000">
    <property type="entry name" value="Glycogen Phosphorylase B"/>
    <property type="match status" value="2"/>
</dbReference>
<evidence type="ECO:0000313" key="3">
    <source>
        <dbReference type="EMBL" id="ELY76224.1"/>
    </source>
</evidence>
<dbReference type="InterPro" id="IPR001296">
    <property type="entry name" value="Glyco_trans_1"/>
</dbReference>
<dbReference type="PANTHER" id="PTHR12526:SF630">
    <property type="entry name" value="GLYCOSYLTRANSFERASE"/>
    <property type="match status" value="1"/>
</dbReference>
<sequence>MPEPYGLEGVVVSVGTGSARDERDVPTGNSVTVRPAFDGNRVIFILSLGCCEQMRIAFVSFETVHHRDTETNQRFRTVCDLLAERGHDVHWYCAGFWAGEESTYEHDGITYHAVATGTDARSSFLLRLPFVLAATRPDVIHVGPQPPSQVVAATLGATMARAPLVLEWYGDGGIDDTRWTRLAAGRPDRIVTPSELVGTWVRELGADGDCIETIPNPIDCDRIRDVEPGAEVDVIYARRLDAGANLESLLLGLAELRDREWQATVVGDGPERAAYEQLTADLRIEDRVTFVGDLDLEDRIAAYRGAHVFAQTADHCVFPTEMLWALAAGCVGIVEYHANSSAHELVEGRDRGFRTTSEVELAEAILAAGDLEHRTYDEAFADYDRSAVADRYLERYRALRDEHGVL</sequence>
<dbReference type="GO" id="GO:0016757">
    <property type="term" value="F:glycosyltransferase activity"/>
    <property type="evidence" value="ECO:0007669"/>
    <property type="project" value="InterPro"/>
</dbReference>
<name>L9YQ17_9EURY</name>
<dbReference type="AlphaFoldDB" id="L9YQ17"/>
<dbReference type="PANTHER" id="PTHR12526">
    <property type="entry name" value="GLYCOSYLTRANSFERASE"/>
    <property type="match status" value="1"/>
</dbReference>
<evidence type="ECO:0000259" key="2">
    <source>
        <dbReference type="Pfam" id="PF13439"/>
    </source>
</evidence>
<dbReference type="Pfam" id="PF00534">
    <property type="entry name" value="Glycos_transf_1"/>
    <property type="match status" value="1"/>
</dbReference>
<dbReference type="CDD" id="cd03801">
    <property type="entry name" value="GT4_PimA-like"/>
    <property type="match status" value="1"/>
</dbReference>
<dbReference type="InterPro" id="IPR028098">
    <property type="entry name" value="Glyco_trans_4-like_N"/>
</dbReference>
<organism evidence="3 4">
    <name type="scientific">Natrinema pallidum DSM 3751</name>
    <dbReference type="NCBI Taxonomy" id="1227495"/>
    <lineage>
        <taxon>Archaea</taxon>
        <taxon>Methanobacteriati</taxon>
        <taxon>Methanobacteriota</taxon>
        <taxon>Stenosarchaea group</taxon>
        <taxon>Halobacteria</taxon>
        <taxon>Halobacteriales</taxon>
        <taxon>Natrialbaceae</taxon>
        <taxon>Natrinema</taxon>
    </lineage>
</organism>
<feature type="domain" description="Glycosyl transferase family 1" evidence="1">
    <location>
        <begin position="229"/>
        <end position="365"/>
    </location>
</feature>
<proteinExistence type="predicted"/>
<dbReference type="PATRIC" id="fig|1227495.3.peg.2443"/>
<protein>
    <submittedName>
        <fullName evidence="3">Glycosyl transferase group 1</fullName>
    </submittedName>
</protein>